<comment type="similarity">
    <text evidence="1">Belongs to the universal stress protein A family.</text>
</comment>
<dbReference type="InterPro" id="IPR014729">
    <property type="entry name" value="Rossmann-like_a/b/a_fold"/>
</dbReference>
<comment type="caution">
    <text evidence="4">The sequence shown here is derived from an EMBL/GenBank/DDBJ whole genome shotgun (WGS) entry which is preliminary data.</text>
</comment>
<gene>
    <name evidence="4" type="ORF">Hfx1149_10690</name>
</gene>
<accession>A0A643K5W5</accession>
<evidence type="ECO:0000313" key="4">
    <source>
        <dbReference type="EMBL" id="KAB1188475.1"/>
    </source>
</evidence>
<dbReference type="CDD" id="cd00293">
    <property type="entry name" value="USP-like"/>
    <property type="match status" value="1"/>
</dbReference>
<feature type="domain" description="UspA" evidence="3">
    <location>
        <begin position="1"/>
        <end position="139"/>
    </location>
</feature>
<dbReference type="SUPFAM" id="SSF52402">
    <property type="entry name" value="Adenine nucleotide alpha hydrolases-like"/>
    <property type="match status" value="1"/>
</dbReference>
<dbReference type="PRINTS" id="PR01438">
    <property type="entry name" value="UNVRSLSTRESS"/>
</dbReference>
<organism evidence="4">
    <name type="scientific">Haloferax sp. CBA1149</name>
    <dbReference type="NCBI Taxonomy" id="2650753"/>
    <lineage>
        <taxon>Archaea</taxon>
        <taxon>Methanobacteriati</taxon>
        <taxon>Methanobacteriota</taxon>
        <taxon>Stenosarchaea group</taxon>
        <taxon>Halobacteria</taxon>
        <taxon>Halobacteriales</taxon>
        <taxon>Haloferacaceae</taxon>
        <taxon>Haloferax</taxon>
    </lineage>
</organism>
<dbReference type="InterPro" id="IPR006015">
    <property type="entry name" value="Universal_stress_UspA"/>
</dbReference>
<dbReference type="AlphaFoldDB" id="A0A643K5W5"/>
<sequence>MYSEILVPTDGSKAAERAIQHALDIAQTYGARIHALYVVDTSIYTSLDAGADVVIDALEREGKVATRHVEEAADAAGVDVDTEVVTGTAYRSIHKYIEDHDIDLVVMGTHGRTGLSHYLLGSVTERVVRTSTVPVLTVRLGDEEAEEEAKADADAATDETTAETDE</sequence>
<evidence type="ECO:0000256" key="2">
    <source>
        <dbReference type="SAM" id="MobiDB-lite"/>
    </source>
</evidence>
<dbReference type="PANTHER" id="PTHR46268:SF6">
    <property type="entry name" value="UNIVERSAL STRESS PROTEIN UP12"/>
    <property type="match status" value="1"/>
</dbReference>
<dbReference type="InterPro" id="IPR006016">
    <property type="entry name" value="UspA"/>
</dbReference>
<dbReference type="PANTHER" id="PTHR46268">
    <property type="entry name" value="STRESS RESPONSE PROTEIN NHAX"/>
    <property type="match status" value="1"/>
</dbReference>
<dbReference type="PIRSF" id="PIRSF006276">
    <property type="entry name" value="UspA"/>
    <property type="match status" value="1"/>
</dbReference>
<feature type="region of interest" description="Disordered" evidence="2">
    <location>
        <begin position="142"/>
        <end position="166"/>
    </location>
</feature>
<proteinExistence type="inferred from homology"/>
<dbReference type="Gene3D" id="3.40.50.620">
    <property type="entry name" value="HUPs"/>
    <property type="match status" value="1"/>
</dbReference>
<evidence type="ECO:0000256" key="1">
    <source>
        <dbReference type="ARBA" id="ARBA00008791"/>
    </source>
</evidence>
<protein>
    <submittedName>
        <fullName evidence="4">Universal stress protein</fullName>
    </submittedName>
</protein>
<dbReference type="EMBL" id="VZUS01000001">
    <property type="protein sequence ID" value="KAB1188475.1"/>
    <property type="molecule type" value="Genomic_DNA"/>
</dbReference>
<reference evidence="4" key="1">
    <citation type="submission" date="2019-09" db="EMBL/GenBank/DDBJ databases">
        <title>Genomic analysis of Haloferax sp. CBA1149.</title>
        <authorList>
            <person name="Roh S.W."/>
        </authorList>
    </citation>
    <scope>NUCLEOTIDE SEQUENCE</scope>
    <source>
        <strain evidence="4">CBA1149</strain>
    </source>
</reference>
<evidence type="ECO:0000259" key="3">
    <source>
        <dbReference type="Pfam" id="PF00582"/>
    </source>
</evidence>
<dbReference type="RefSeq" id="WP_151138238.1">
    <property type="nucleotide sequence ID" value="NZ_VZUS01000001.1"/>
</dbReference>
<name>A0A643K5W5_9EURY</name>
<feature type="compositionally biased region" description="Acidic residues" evidence="2">
    <location>
        <begin position="154"/>
        <end position="166"/>
    </location>
</feature>
<dbReference type="Pfam" id="PF00582">
    <property type="entry name" value="Usp"/>
    <property type="match status" value="1"/>
</dbReference>